<dbReference type="InterPro" id="IPR016167">
    <property type="entry name" value="FAD-bd_PCMH_sub1"/>
</dbReference>
<proteinExistence type="inferred from homology"/>
<keyword evidence="8" id="KW-1185">Reference proteome</keyword>
<dbReference type="Gene3D" id="3.30.465.10">
    <property type="match status" value="1"/>
</dbReference>
<organism evidence="7 8">
    <name type="scientific">Candolleomyces aberdarensis</name>
    <dbReference type="NCBI Taxonomy" id="2316362"/>
    <lineage>
        <taxon>Eukaryota</taxon>
        <taxon>Fungi</taxon>
        <taxon>Dikarya</taxon>
        <taxon>Basidiomycota</taxon>
        <taxon>Agaricomycotina</taxon>
        <taxon>Agaricomycetes</taxon>
        <taxon>Agaricomycetidae</taxon>
        <taxon>Agaricales</taxon>
        <taxon>Agaricineae</taxon>
        <taxon>Psathyrellaceae</taxon>
        <taxon>Candolleomyces</taxon>
    </lineage>
</organism>
<dbReference type="Proteomes" id="UP000290288">
    <property type="component" value="Unassembled WGS sequence"/>
</dbReference>
<dbReference type="Pfam" id="PF01565">
    <property type="entry name" value="FAD_binding_4"/>
    <property type="match status" value="1"/>
</dbReference>
<dbReference type="Gene3D" id="3.30.43.10">
    <property type="entry name" value="Uridine Diphospho-n-acetylenolpyruvylglucosamine Reductase, domain 2"/>
    <property type="match status" value="1"/>
</dbReference>
<feature type="domain" description="FAD-binding PCMH-type" evidence="6">
    <location>
        <begin position="33"/>
        <end position="205"/>
    </location>
</feature>
<dbReference type="InterPro" id="IPR012951">
    <property type="entry name" value="BBE"/>
</dbReference>
<keyword evidence="5" id="KW-0560">Oxidoreductase</keyword>
<dbReference type="GO" id="GO:0016491">
    <property type="term" value="F:oxidoreductase activity"/>
    <property type="evidence" value="ECO:0007669"/>
    <property type="project" value="UniProtKB-KW"/>
</dbReference>
<evidence type="ECO:0000256" key="4">
    <source>
        <dbReference type="ARBA" id="ARBA00022827"/>
    </source>
</evidence>
<dbReference type="PANTHER" id="PTHR42973:SF39">
    <property type="entry name" value="FAD-BINDING PCMH-TYPE DOMAIN-CONTAINING PROTEIN"/>
    <property type="match status" value="1"/>
</dbReference>
<dbReference type="SUPFAM" id="SSF56176">
    <property type="entry name" value="FAD-binding/transporter-associated domain-like"/>
    <property type="match status" value="1"/>
</dbReference>
<dbReference type="PANTHER" id="PTHR42973">
    <property type="entry name" value="BINDING OXIDOREDUCTASE, PUTATIVE (AFU_ORTHOLOGUE AFUA_1G17690)-RELATED"/>
    <property type="match status" value="1"/>
</dbReference>
<dbReference type="STRING" id="2316362.A0A4Q2DPA8"/>
<dbReference type="GO" id="GO:0071949">
    <property type="term" value="F:FAD binding"/>
    <property type="evidence" value="ECO:0007669"/>
    <property type="project" value="InterPro"/>
</dbReference>
<sequence length="471" mass="51157">MVDVTSLINSVKGDVITPDHPDYDSAIARWAKNAERKAGVVVCVKNAEDVARCIAFAKANNLPIAIRGGGHNAAGASSSDGGLVIDLHQHLRQVRVDVEKKLGYVGGGAVWKDVDVEAIKYGLATVGGTVNHTGVGGLTLGGGYGWLSGRHGLTIDNLVQVTIVTADGSVLTANETENTDLFWAVRGGGGNFGVVTEFVYKLHPQRKTVFAGFIAFTPDKLEKLVEVTKKWWDNVKADDEAMIQAVGAPHGRPVVAACLFYNGSEEEGRANFKEFYDLGPVKDDAKEIPYEELNSLHGHSVDHGKCFYLKGVCYKYPDVNSIAEVLEKSQEISKRGDFTTGMMFEYFPLGKANAVPISATAFRRELGSNLLTLITWEGFPEKTEEARNVASELIDIVMKGPGALTKSQQGYTNYGHDIDFPPEYSLAAPTVDHAAQKSEAAFASNYPRLQAIKKKYDPANIFNRWFPITPA</sequence>
<evidence type="ECO:0000256" key="2">
    <source>
        <dbReference type="ARBA" id="ARBA00005466"/>
    </source>
</evidence>
<evidence type="ECO:0000313" key="8">
    <source>
        <dbReference type="Proteomes" id="UP000290288"/>
    </source>
</evidence>
<comment type="cofactor">
    <cofactor evidence="1">
        <name>FAD</name>
        <dbReference type="ChEBI" id="CHEBI:57692"/>
    </cofactor>
</comment>
<dbReference type="PROSITE" id="PS51387">
    <property type="entry name" value="FAD_PCMH"/>
    <property type="match status" value="1"/>
</dbReference>
<dbReference type="InterPro" id="IPR016169">
    <property type="entry name" value="FAD-bd_PCMH_sub2"/>
</dbReference>
<dbReference type="OrthoDB" id="415825at2759"/>
<dbReference type="InterPro" id="IPR036318">
    <property type="entry name" value="FAD-bd_PCMH-like_sf"/>
</dbReference>
<protein>
    <recommendedName>
        <fullName evidence="6">FAD-binding PCMH-type domain-containing protein</fullName>
    </recommendedName>
</protein>
<evidence type="ECO:0000313" key="7">
    <source>
        <dbReference type="EMBL" id="RXW20804.1"/>
    </source>
</evidence>
<evidence type="ECO:0000256" key="1">
    <source>
        <dbReference type="ARBA" id="ARBA00001974"/>
    </source>
</evidence>
<comment type="similarity">
    <text evidence="2">Belongs to the oxygen-dependent FAD-linked oxidoreductase family.</text>
</comment>
<dbReference type="EMBL" id="SDEE01000132">
    <property type="protein sequence ID" value="RXW20804.1"/>
    <property type="molecule type" value="Genomic_DNA"/>
</dbReference>
<keyword evidence="4" id="KW-0274">FAD</keyword>
<keyword evidence="3" id="KW-0285">Flavoprotein</keyword>
<evidence type="ECO:0000256" key="5">
    <source>
        <dbReference type="ARBA" id="ARBA00023002"/>
    </source>
</evidence>
<evidence type="ECO:0000256" key="3">
    <source>
        <dbReference type="ARBA" id="ARBA00022630"/>
    </source>
</evidence>
<evidence type="ECO:0000259" key="6">
    <source>
        <dbReference type="PROSITE" id="PS51387"/>
    </source>
</evidence>
<reference evidence="7 8" key="1">
    <citation type="submission" date="2019-01" db="EMBL/GenBank/DDBJ databases">
        <title>Draft genome sequence of Psathyrella aberdarensis IHI B618.</title>
        <authorList>
            <person name="Buettner E."/>
            <person name="Kellner H."/>
        </authorList>
    </citation>
    <scope>NUCLEOTIDE SEQUENCE [LARGE SCALE GENOMIC DNA]</scope>
    <source>
        <strain evidence="7 8">IHI B618</strain>
    </source>
</reference>
<gene>
    <name evidence="7" type="ORF">EST38_g5038</name>
</gene>
<dbReference type="Pfam" id="PF08031">
    <property type="entry name" value="BBE"/>
    <property type="match status" value="1"/>
</dbReference>
<name>A0A4Q2DPA8_9AGAR</name>
<comment type="caution">
    <text evidence="7">The sequence shown here is derived from an EMBL/GenBank/DDBJ whole genome shotgun (WGS) entry which is preliminary data.</text>
</comment>
<dbReference type="InterPro" id="IPR016166">
    <property type="entry name" value="FAD-bd_PCMH"/>
</dbReference>
<dbReference type="InterPro" id="IPR006094">
    <property type="entry name" value="Oxid_FAD_bind_N"/>
</dbReference>
<dbReference type="InterPro" id="IPR050416">
    <property type="entry name" value="FAD-linked_Oxidoreductase"/>
</dbReference>
<dbReference type="Gene3D" id="3.40.462.20">
    <property type="match status" value="1"/>
</dbReference>
<dbReference type="AlphaFoldDB" id="A0A4Q2DPA8"/>
<accession>A0A4Q2DPA8</accession>